<dbReference type="PANTHER" id="PTHR46227">
    <property type="entry name" value="GLUTAMATE RECEPTOR-INTERACTING PROTEIN GRIP"/>
    <property type="match status" value="1"/>
</dbReference>
<dbReference type="EMBL" id="JYDJ01000201">
    <property type="protein sequence ID" value="KRX40401.1"/>
    <property type="molecule type" value="Genomic_DNA"/>
</dbReference>
<protein>
    <submittedName>
        <fullName evidence="5">Glutamate receptor-interacting protein 1</fullName>
    </submittedName>
</protein>
<feature type="domain" description="PDZ" evidence="4">
    <location>
        <begin position="611"/>
        <end position="698"/>
    </location>
</feature>
<dbReference type="AlphaFoldDB" id="A0A0V0TNE0"/>
<keyword evidence="5" id="KW-0675">Receptor</keyword>
<feature type="domain" description="PDZ" evidence="4">
    <location>
        <begin position="258"/>
        <end position="342"/>
    </location>
</feature>
<evidence type="ECO:0000256" key="2">
    <source>
        <dbReference type="ARBA" id="ARBA00022490"/>
    </source>
</evidence>
<dbReference type="PANTHER" id="PTHR46227:SF2">
    <property type="entry name" value="FI03335P"/>
    <property type="match status" value="1"/>
</dbReference>
<dbReference type="SMART" id="SM00228">
    <property type="entry name" value="PDZ"/>
    <property type="match status" value="7"/>
</dbReference>
<comment type="subcellular location">
    <subcellularLocation>
        <location evidence="1">Cytoplasm</location>
    </subcellularLocation>
</comment>
<keyword evidence="2" id="KW-0963">Cytoplasm</keyword>
<feature type="domain" description="PDZ" evidence="4">
    <location>
        <begin position="1176"/>
        <end position="1259"/>
    </location>
</feature>
<evidence type="ECO:0000313" key="5">
    <source>
        <dbReference type="EMBL" id="KRX40401.1"/>
    </source>
</evidence>
<evidence type="ECO:0000256" key="3">
    <source>
        <dbReference type="ARBA" id="ARBA00022737"/>
    </source>
</evidence>
<evidence type="ECO:0000259" key="4">
    <source>
        <dbReference type="PROSITE" id="PS50106"/>
    </source>
</evidence>
<feature type="domain" description="PDZ" evidence="4">
    <location>
        <begin position="710"/>
        <end position="794"/>
    </location>
</feature>
<sequence length="1275" mass="138685">MSSTCANPSDHKHFHLDAHLNVPFQVVSVHTFTKHRDNLAKWLSLDELRYRPAVFTSTCTRPSPLHIRALPPISSRYSLTEGIFKKASQMTSQAQVVNAIDRLPRLCQPQSLLHNDCMTCLKADILTHPFGQRNTVYRVSTNRFYQKDIPEESKATVSVELYRESDSSWGIGISGGADKGYKPFISCVRAGSIADRSDSILVGDHLLEVNGIRVETLTYNEILNLLKNAGQHISLLTAYNLNDLSFIPSRTCIAKTFELKLEKEERSIGFVVRGGRTDGIAHPVTVVHIRSGGPVNREGRLRIGDRILAINGIDLRQQSLARITDLLSKSAGTVRLSVEYDVLIIDSIKNTARPILLEIDKPPGCDLGVRLQLIGDTGYVSKRIFRIVGIVPASIADRCGAFSIGDELLSVDGVSLQLSTPAEVKQLLKGSIRSKVTVEIQPCWPTDAATEAKLSNRKTLSADLVKPASTTATTTTTTTTTTTATATSSSSANIASSSKFSSRQTTTIINSSTLPRTSNGYTEIVKEKQTPKTAPDSGIGSCSASPGDEMLLHMKLHDVRCSFSLYTDYISRSRAAAVNETAQEAALRKGSLATSISGLPHGQICRSEVMEVVLNCSYRGGYGLIFHRCHVMSECENPPLIISYIEKGSPAEKCGVLQIGDRVLALNDWCTELGSAEQANQFVKHMTSPLTLTVEFDVIESVLQNCGIFTVKLARRTQNLGLLIRPACGNEKGEPVIVAEVEIGSVAYRCGTIQPGDQILAIDNIPLDSCTVEEANRLLDRSSDVVKLRIKKYCCSCERVDCGGAHMIVYSIEINRRGCPLGIAVSAGDEHLNHVLITQLVAGGLAEKTGAIHVGDRLLAINGRPLDRLPIQEVARLLQDAPELLTLKIGRSPQDRARLNQSNAYQQQLDRNLRDCIYQQMPNKKLCTPVQSVDSAVESLEDCPIVESLPHLTATKRSKSSSLSIAGAENSHDVDGLRDSMKLKECAQLNNNNIDELTIEWCKVLEALESIGEPETLVKLEETILAGAVPCVSNCGPQLVPPPMPKISSPPTTNCQKTILRRPQTCSPSKIALQSGNTSRHPDGLLRVNYVPGSTPVSRTASPKCTDLNAAAAATVYEHIPFVDESDASSQQRNTTTAVNTVLTVHVPQAEKLSTNAGNGSTTDDSATPTAVRLHRLVLRKDQVHNDFGFSISDGVEERGIFVRDIRPNGPADKSRNIFPYDRILKVNDISVQDVDCLLVAPLLAACGDKVELLLSRTALLSTAPQSNDHQSQIP</sequence>
<dbReference type="PROSITE" id="PS50106">
    <property type="entry name" value="PDZ"/>
    <property type="match status" value="7"/>
</dbReference>
<dbReference type="InterPro" id="IPR001478">
    <property type="entry name" value="PDZ"/>
</dbReference>
<accession>A0A0V0TNE0</accession>
<dbReference type="STRING" id="144512.A0A0V0TNE0"/>
<proteinExistence type="predicted"/>
<dbReference type="Pfam" id="PF00595">
    <property type="entry name" value="PDZ"/>
    <property type="match status" value="5"/>
</dbReference>
<dbReference type="SUPFAM" id="SSF50156">
    <property type="entry name" value="PDZ domain-like"/>
    <property type="match status" value="7"/>
</dbReference>
<dbReference type="OrthoDB" id="75502at2759"/>
<organism evidence="5 6">
    <name type="scientific">Trichinella murrelli</name>
    <dbReference type="NCBI Taxonomy" id="144512"/>
    <lineage>
        <taxon>Eukaryota</taxon>
        <taxon>Metazoa</taxon>
        <taxon>Ecdysozoa</taxon>
        <taxon>Nematoda</taxon>
        <taxon>Enoplea</taxon>
        <taxon>Dorylaimia</taxon>
        <taxon>Trichinellida</taxon>
        <taxon>Trichinellidae</taxon>
        <taxon>Trichinella</taxon>
    </lineage>
</organism>
<dbReference type="Gene3D" id="2.30.42.10">
    <property type="match status" value="7"/>
</dbReference>
<dbReference type="InterPro" id="IPR036034">
    <property type="entry name" value="PDZ_sf"/>
</dbReference>
<evidence type="ECO:0000256" key="1">
    <source>
        <dbReference type="ARBA" id="ARBA00004496"/>
    </source>
</evidence>
<keyword evidence="6" id="KW-1185">Reference proteome</keyword>
<evidence type="ECO:0000313" key="6">
    <source>
        <dbReference type="Proteomes" id="UP000055048"/>
    </source>
</evidence>
<dbReference type="GO" id="GO:0098887">
    <property type="term" value="P:neurotransmitter receptor transport, endosome to postsynaptic membrane"/>
    <property type="evidence" value="ECO:0007669"/>
    <property type="project" value="TreeGrafter"/>
</dbReference>
<dbReference type="Pfam" id="PF17820">
    <property type="entry name" value="PDZ_6"/>
    <property type="match status" value="2"/>
</dbReference>
<dbReference type="GO" id="GO:0005737">
    <property type="term" value="C:cytoplasm"/>
    <property type="evidence" value="ECO:0007669"/>
    <property type="project" value="UniProtKB-SubCell"/>
</dbReference>
<gene>
    <name evidence="5" type="primary">GRIP2</name>
    <name evidence="5" type="ORF">T05_11570</name>
</gene>
<feature type="domain" description="PDZ" evidence="4">
    <location>
        <begin position="158"/>
        <end position="241"/>
    </location>
</feature>
<feature type="domain" description="PDZ" evidence="4">
    <location>
        <begin position="356"/>
        <end position="431"/>
    </location>
</feature>
<reference evidence="5 6" key="1">
    <citation type="submission" date="2015-01" db="EMBL/GenBank/DDBJ databases">
        <title>Evolution of Trichinella species and genotypes.</title>
        <authorList>
            <person name="Korhonen P.K."/>
            <person name="Edoardo P."/>
            <person name="Giuseppe L.R."/>
            <person name="Gasser R.B."/>
        </authorList>
    </citation>
    <scope>NUCLEOTIDE SEQUENCE [LARGE SCALE GENOMIC DNA]</scope>
    <source>
        <strain evidence="5">ISS417</strain>
    </source>
</reference>
<dbReference type="Proteomes" id="UP000055048">
    <property type="component" value="Unassembled WGS sequence"/>
</dbReference>
<name>A0A0V0TNE0_9BILA</name>
<comment type="caution">
    <text evidence="5">The sequence shown here is derived from an EMBL/GenBank/DDBJ whole genome shotgun (WGS) entry which is preliminary data.</text>
</comment>
<dbReference type="InterPro" id="IPR043545">
    <property type="entry name" value="GRIP1/2"/>
</dbReference>
<dbReference type="InterPro" id="IPR041489">
    <property type="entry name" value="PDZ_6"/>
</dbReference>
<feature type="domain" description="PDZ" evidence="4">
    <location>
        <begin position="809"/>
        <end position="893"/>
    </location>
</feature>
<keyword evidence="3" id="KW-0677">Repeat</keyword>